<proteinExistence type="predicted"/>
<organism evidence="1">
    <name type="scientific">Ixodes ricinus</name>
    <name type="common">Common tick</name>
    <name type="synonym">Acarus ricinus</name>
    <dbReference type="NCBI Taxonomy" id="34613"/>
    <lineage>
        <taxon>Eukaryota</taxon>
        <taxon>Metazoa</taxon>
        <taxon>Ecdysozoa</taxon>
        <taxon>Arthropoda</taxon>
        <taxon>Chelicerata</taxon>
        <taxon>Arachnida</taxon>
        <taxon>Acari</taxon>
        <taxon>Parasitiformes</taxon>
        <taxon>Ixodida</taxon>
        <taxon>Ixodoidea</taxon>
        <taxon>Ixodidae</taxon>
        <taxon>Ixodinae</taxon>
        <taxon>Ixodes</taxon>
    </lineage>
</organism>
<sequence length="94" mass="10496">MLQKVCAPFSWKVPMMVLLTCFSFTGHSWELTALLMLIACDFSKFSFSWSRLLVLRWVSALGSGSVDMLKAAFSAVVKWPTRLTKIGVSTSFVP</sequence>
<evidence type="ECO:0000313" key="1">
    <source>
        <dbReference type="EMBL" id="MXU87013.1"/>
    </source>
</evidence>
<dbReference type="EMBL" id="GIFC01004930">
    <property type="protein sequence ID" value="MXU87013.1"/>
    <property type="molecule type" value="Transcribed_RNA"/>
</dbReference>
<accession>A0A6B0UHM8</accession>
<protein>
    <submittedName>
        <fullName evidence="1">Uncharacterized protein</fullName>
    </submittedName>
</protein>
<name>A0A6B0UHM8_IXORI</name>
<dbReference type="AlphaFoldDB" id="A0A6B0UHM8"/>
<reference evidence="1" key="1">
    <citation type="submission" date="2019-12" db="EMBL/GenBank/DDBJ databases">
        <title>An insight into the sialome of adult female Ixodes ricinus ticks feeding for 6 days.</title>
        <authorList>
            <person name="Perner J."/>
            <person name="Ribeiro J.M.C."/>
        </authorList>
    </citation>
    <scope>NUCLEOTIDE SEQUENCE</scope>
    <source>
        <strain evidence="1">Semi-engorged</strain>
        <tissue evidence="1">Salivary glands</tissue>
    </source>
</reference>